<dbReference type="AlphaFoldDB" id="A0A5C8EP64"/>
<evidence type="ECO:0000313" key="2">
    <source>
        <dbReference type="EMBL" id="TXJ39829.1"/>
    </source>
</evidence>
<name>A0A5C8EP64_BRAPL</name>
<organism evidence="2 3">
    <name type="scientific">Brachyspira pilosicoli</name>
    <name type="common">Serpulina pilosicoli</name>
    <dbReference type="NCBI Taxonomy" id="52584"/>
    <lineage>
        <taxon>Bacteria</taxon>
        <taxon>Pseudomonadati</taxon>
        <taxon>Spirochaetota</taxon>
        <taxon>Spirochaetia</taxon>
        <taxon>Brachyspirales</taxon>
        <taxon>Brachyspiraceae</taxon>
        <taxon>Brachyspira</taxon>
    </lineage>
</organism>
<evidence type="ECO:0000259" key="1">
    <source>
        <dbReference type="Pfam" id="PF12705"/>
    </source>
</evidence>
<dbReference type="Proteomes" id="UP000323176">
    <property type="component" value="Unassembled WGS sequence"/>
</dbReference>
<accession>A0A5C8EP64</accession>
<dbReference type="Pfam" id="PF12705">
    <property type="entry name" value="PDDEXK_1"/>
    <property type="match status" value="1"/>
</dbReference>
<comment type="caution">
    <text evidence="2">The sequence shown here is derived from an EMBL/GenBank/DDBJ whole genome shotgun (WGS) entry which is preliminary data.</text>
</comment>
<sequence>MESKKLQRFSEYSMSTYLLCPRKYRYTYIEKPFKKYKRGVNVYFIFGNAIHLACKEFYQLRAEERNLESLHNIFREVWKRSGIRSFFNSREEEKELGEKGLYMLSNFFNSFGQKVPYQIESYKETKIKDYILFGRIDRIDLSADGSLQIVDYKTNRYYDLGEDNTERERKTLQLKLYAFILDSLNFKVTNGSYYHFDDDKFDTIDFTKESIQYIGEWFDEIINDIRYDRAFDKNVGTHCEYCDFNKICNGNYIEGITDNTEELLINN</sequence>
<dbReference type="EMBL" id="SAXY01000055">
    <property type="protein sequence ID" value="TXJ39829.1"/>
    <property type="molecule type" value="Genomic_DNA"/>
</dbReference>
<dbReference type="InterPro" id="IPR011604">
    <property type="entry name" value="PDDEXK-like_dom_sf"/>
</dbReference>
<protein>
    <submittedName>
        <fullName evidence="2">PD-(D/E)XK nuclease family protein</fullName>
    </submittedName>
</protein>
<evidence type="ECO:0000313" key="3">
    <source>
        <dbReference type="Proteomes" id="UP000323176"/>
    </source>
</evidence>
<dbReference type="SUPFAM" id="SSF52980">
    <property type="entry name" value="Restriction endonuclease-like"/>
    <property type="match status" value="1"/>
</dbReference>
<dbReference type="InterPro" id="IPR011335">
    <property type="entry name" value="Restrct_endonuc-II-like"/>
</dbReference>
<proteinExistence type="predicted"/>
<dbReference type="OrthoDB" id="306181at2"/>
<reference evidence="2 3" key="1">
    <citation type="journal article" date="1992" name="Lakartidningen">
        <title>[Penicillin V and not amoxicillin is the first choice preparation in acute otitis].</title>
        <authorList>
            <person name="Kamme C."/>
            <person name="Lundgren K."/>
            <person name="Prellner K."/>
        </authorList>
    </citation>
    <scope>NUCLEOTIDE SEQUENCE [LARGE SCALE GENOMIC DNA]</scope>
    <source>
        <strain evidence="2 3">PC5538III-hc</strain>
    </source>
</reference>
<feature type="domain" description="PD-(D/E)XK endonuclease-like" evidence="1">
    <location>
        <begin position="9"/>
        <end position="249"/>
    </location>
</feature>
<gene>
    <name evidence="2" type="ORF">EPJ72_09165</name>
</gene>
<dbReference type="Gene3D" id="3.90.320.10">
    <property type="match status" value="1"/>
</dbReference>
<dbReference type="InterPro" id="IPR038726">
    <property type="entry name" value="PDDEXK_AddAB-type"/>
</dbReference>